<dbReference type="Pfam" id="PF00076">
    <property type="entry name" value="RRM_1"/>
    <property type="match status" value="1"/>
</dbReference>
<dbReference type="InterPro" id="IPR012677">
    <property type="entry name" value="Nucleotide-bd_a/b_plait_sf"/>
</dbReference>
<comment type="caution">
    <text evidence="4">The sequence shown here is derived from an EMBL/GenBank/DDBJ whole genome shotgun (WGS) entry which is preliminary data.</text>
</comment>
<dbReference type="Gene3D" id="3.30.70.330">
    <property type="match status" value="1"/>
</dbReference>
<accession>A0A8T2R9Z6</accession>
<gene>
    <name evidence="4" type="ORF">KP509_28G015800</name>
</gene>
<keyword evidence="1 2" id="KW-0694">RNA-binding</keyword>
<evidence type="ECO:0000256" key="1">
    <source>
        <dbReference type="ARBA" id="ARBA00022884"/>
    </source>
</evidence>
<dbReference type="SMART" id="SM00360">
    <property type="entry name" value="RRM"/>
    <property type="match status" value="1"/>
</dbReference>
<dbReference type="SUPFAM" id="SSF54928">
    <property type="entry name" value="RNA-binding domain, RBD"/>
    <property type="match status" value="1"/>
</dbReference>
<dbReference type="InterPro" id="IPR035979">
    <property type="entry name" value="RBD_domain_sf"/>
</dbReference>
<dbReference type="PROSITE" id="PS50102">
    <property type="entry name" value="RRM"/>
    <property type="match status" value="1"/>
</dbReference>
<evidence type="ECO:0000313" key="5">
    <source>
        <dbReference type="Proteomes" id="UP000825935"/>
    </source>
</evidence>
<dbReference type="OrthoDB" id="439808at2759"/>
<sequence length="113" mass="12703">MEESDGERPPARLLWVGNVAAEVSEAFLIQIFAKYGAVDYVSAYPARSYAFIEFRDLEDAKQAKAGLQGKLIKGQPLRIEFAKPAKPSRNLWIWGVSETITKETGKLRVVQFQ</sequence>
<dbReference type="AlphaFoldDB" id="A0A8T2R9Z6"/>
<proteinExistence type="predicted"/>
<dbReference type="InterPro" id="IPR000504">
    <property type="entry name" value="RRM_dom"/>
</dbReference>
<dbReference type="PANTHER" id="PTHR23189">
    <property type="entry name" value="RNA RECOGNITION MOTIF-CONTAINING"/>
    <property type="match status" value="1"/>
</dbReference>
<protein>
    <recommendedName>
        <fullName evidence="3">RRM domain-containing protein</fullName>
    </recommendedName>
</protein>
<name>A0A8T2R9Z6_CERRI</name>
<dbReference type="Proteomes" id="UP000825935">
    <property type="component" value="Chromosome 28"/>
</dbReference>
<dbReference type="GO" id="GO:0003723">
    <property type="term" value="F:RNA binding"/>
    <property type="evidence" value="ECO:0007669"/>
    <property type="project" value="UniProtKB-UniRule"/>
</dbReference>
<evidence type="ECO:0000259" key="3">
    <source>
        <dbReference type="PROSITE" id="PS50102"/>
    </source>
</evidence>
<dbReference type="EMBL" id="CM035433">
    <property type="protein sequence ID" value="KAH7293209.1"/>
    <property type="molecule type" value="Genomic_DNA"/>
</dbReference>
<evidence type="ECO:0000313" key="4">
    <source>
        <dbReference type="EMBL" id="KAH7293209.1"/>
    </source>
</evidence>
<organism evidence="4 5">
    <name type="scientific">Ceratopteris richardii</name>
    <name type="common">Triangle waterfern</name>
    <dbReference type="NCBI Taxonomy" id="49495"/>
    <lineage>
        <taxon>Eukaryota</taxon>
        <taxon>Viridiplantae</taxon>
        <taxon>Streptophyta</taxon>
        <taxon>Embryophyta</taxon>
        <taxon>Tracheophyta</taxon>
        <taxon>Polypodiopsida</taxon>
        <taxon>Polypodiidae</taxon>
        <taxon>Polypodiales</taxon>
        <taxon>Pteridineae</taxon>
        <taxon>Pteridaceae</taxon>
        <taxon>Parkerioideae</taxon>
        <taxon>Ceratopteris</taxon>
    </lineage>
</organism>
<evidence type="ECO:0000256" key="2">
    <source>
        <dbReference type="PROSITE-ProRule" id="PRU00176"/>
    </source>
</evidence>
<feature type="domain" description="RRM" evidence="3">
    <location>
        <begin position="12"/>
        <end position="84"/>
    </location>
</feature>
<dbReference type="OMA" id="LARYEDN"/>
<reference evidence="4" key="1">
    <citation type="submission" date="2021-08" db="EMBL/GenBank/DDBJ databases">
        <title>WGS assembly of Ceratopteris richardii.</title>
        <authorList>
            <person name="Marchant D.B."/>
            <person name="Chen G."/>
            <person name="Jenkins J."/>
            <person name="Shu S."/>
            <person name="Leebens-Mack J."/>
            <person name="Grimwood J."/>
            <person name="Schmutz J."/>
            <person name="Soltis P."/>
            <person name="Soltis D."/>
            <person name="Chen Z.-H."/>
        </authorList>
    </citation>
    <scope>NUCLEOTIDE SEQUENCE</scope>
    <source>
        <strain evidence="4">Whitten #5841</strain>
        <tissue evidence="4">Leaf</tissue>
    </source>
</reference>
<keyword evidence="5" id="KW-1185">Reference proteome</keyword>
<dbReference type="CDD" id="cd00590">
    <property type="entry name" value="RRM_SF"/>
    <property type="match status" value="1"/>
</dbReference>